<dbReference type="PANTHER" id="PTHR15160">
    <property type="entry name" value="VON HIPPEL-LINDAU PROTEIN"/>
    <property type="match status" value="1"/>
</dbReference>
<dbReference type="PANTHER" id="PTHR15160:SF1">
    <property type="entry name" value="VON HIPPEL-LINDAU DISEASE TUMOR SUPPRESSOR"/>
    <property type="match status" value="1"/>
</dbReference>
<dbReference type="EMBL" id="CAFBOR010000014">
    <property type="protein sequence ID" value="CAB4978079.1"/>
    <property type="molecule type" value="Genomic_DNA"/>
</dbReference>
<sequence length="160" mass="18086">MVRVSIVGVRVEVPSNQPIMLLREEAEPRRYVPIFIGSPEATAIVYSLQGMETPRPMTHDLVTMLLAELGATISSIEITELHEGTFFAEVEFVAGDRTFRVSARPSDAIALAVRQDEQPPIFIADDVFEEASLVFDEEQEEEQIEEFRDFLDQVKPEDFV</sequence>
<dbReference type="AlphaFoldDB" id="A0A6J6WUR8"/>
<dbReference type="PROSITE" id="PS51658">
    <property type="entry name" value="BFN"/>
    <property type="match status" value="1"/>
</dbReference>
<protein>
    <submittedName>
        <fullName evidence="3">Unannotated protein</fullName>
    </submittedName>
</protein>
<evidence type="ECO:0000313" key="3">
    <source>
        <dbReference type="EMBL" id="CAB4787004.1"/>
    </source>
</evidence>
<evidence type="ECO:0000313" key="2">
    <source>
        <dbReference type="EMBL" id="CAB4644008.1"/>
    </source>
</evidence>
<dbReference type="Gene3D" id="3.10.690.10">
    <property type="entry name" value="Bifunctional nuclease domain"/>
    <property type="match status" value="1"/>
</dbReference>
<evidence type="ECO:0000313" key="5">
    <source>
        <dbReference type="EMBL" id="CAB4978079.1"/>
    </source>
</evidence>
<dbReference type="GO" id="GO:0004518">
    <property type="term" value="F:nuclease activity"/>
    <property type="evidence" value="ECO:0007669"/>
    <property type="project" value="InterPro"/>
</dbReference>
<dbReference type="InterPro" id="IPR003729">
    <property type="entry name" value="Bi_nuclease_dom"/>
</dbReference>
<dbReference type="SUPFAM" id="SSF103256">
    <property type="entry name" value="Hypothetical protein TM0160"/>
    <property type="match status" value="1"/>
</dbReference>
<dbReference type="Pfam" id="PF02577">
    <property type="entry name" value="BFN_dom"/>
    <property type="match status" value="1"/>
</dbReference>
<dbReference type="EMBL" id="CAEZWM010000001">
    <property type="protein sequence ID" value="CAB4644008.1"/>
    <property type="molecule type" value="Genomic_DNA"/>
</dbReference>
<dbReference type="EMBL" id="CAFBLK010000068">
    <property type="protein sequence ID" value="CAB4863184.1"/>
    <property type="molecule type" value="Genomic_DNA"/>
</dbReference>
<evidence type="ECO:0000259" key="1">
    <source>
        <dbReference type="PROSITE" id="PS51658"/>
    </source>
</evidence>
<name>A0A6J6WUR8_9ZZZZ</name>
<accession>A0A6J6WUR8</accession>
<reference evidence="3" key="1">
    <citation type="submission" date="2020-05" db="EMBL/GenBank/DDBJ databases">
        <authorList>
            <person name="Chiriac C."/>
            <person name="Salcher M."/>
            <person name="Ghai R."/>
            <person name="Kavagutti S V."/>
        </authorList>
    </citation>
    <scope>NUCLEOTIDE SEQUENCE</scope>
</reference>
<dbReference type="InterPro" id="IPR036104">
    <property type="entry name" value="BFN_sf"/>
</dbReference>
<feature type="domain" description="BFN" evidence="1">
    <location>
        <begin position="1"/>
        <end position="135"/>
    </location>
</feature>
<evidence type="ECO:0000313" key="4">
    <source>
        <dbReference type="EMBL" id="CAB4863184.1"/>
    </source>
</evidence>
<evidence type="ECO:0000313" key="6">
    <source>
        <dbReference type="EMBL" id="CAB5009562.1"/>
    </source>
</evidence>
<proteinExistence type="predicted"/>
<organism evidence="3">
    <name type="scientific">freshwater metagenome</name>
    <dbReference type="NCBI Taxonomy" id="449393"/>
    <lineage>
        <taxon>unclassified sequences</taxon>
        <taxon>metagenomes</taxon>
        <taxon>ecological metagenomes</taxon>
    </lineage>
</organism>
<gene>
    <name evidence="2" type="ORF">UFOPK2242_00007</name>
    <name evidence="3" type="ORF">UFOPK2996_00147</name>
    <name evidence="4" type="ORF">UFOPK3317_00519</name>
    <name evidence="5" type="ORF">UFOPK3974_00195</name>
    <name evidence="6" type="ORF">UFOPK4071_00644</name>
</gene>
<dbReference type="EMBL" id="CAFBPF010000065">
    <property type="protein sequence ID" value="CAB5009562.1"/>
    <property type="molecule type" value="Genomic_DNA"/>
</dbReference>
<dbReference type="EMBL" id="CAFAAH010000007">
    <property type="protein sequence ID" value="CAB4787004.1"/>
    <property type="molecule type" value="Genomic_DNA"/>
</dbReference>